<sequence>MRVASSPLAASNRTVERYATLAVDAPLPWLAGLSAAQFMKRYWQRRPLLVRNALPEFVDRFDPQTLCQLACDDDVEARLISQRRKRWQVESGPFEPERFDALPARDWTVLVQGVNLHDEVADALLDRFRFVPSARLDDVMISVAAPGGGVGPHFDSYDVFLLQTKGRRRWRIGAQQDLTLRDGVPLKLLANFVAEEEYVLEPGDMLYLPPKYAHDGVALDNCVTCSIGFRAPSLQELQVQCLFRLGDRLSDAEPALYRDAGAPATTSPGRVPERMASQLRAAMRKLRFDEPLLAETLGVYLSEPKATTFFDSPDRPAPLARFVLHASQVGIRADRKSILLYDERHFFINGEALALDESTRHAWQTLANSRQLEPTLFVTLANQTSIVQQIYGWYRAGWIGFA</sequence>
<dbReference type="OrthoDB" id="9764016at2"/>
<evidence type="ECO:0000313" key="8">
    <source>
        <dbReference type="Proteomes" id="UP000243719"/>
    </source>
</evidence>
<keyword evidence="7" id="KW-0687">Ribonucleoprotein</keyword>
<evidence type="ECO:0000256" key="2">
    <source>
        <dbReference type="ARBA" id="ARBA00022723"/>
    </source>
</evidence>
<dbReference type="SMART" id="SM00558">
    <property type="entry name" value="JmjC"/>
    <property type="match status" value="1"/>
</dbReference>
<keyword evidence="2" id="KW-0479">Metal-binding</keyword>
<gene>
    <name evidence="7" type="ORF">SAMN05216551_107231</name>
</gene>
<feature type="domain" description="JmjC" evidence="6">
    <location>
        <begin position="120"/>
        <end position="246"/>
    </location>
</feature>
<dbReference type="InterPro" id="IPR003347">
    <property type="entry name" value="JmjC_dom"/>
</dbReference>
<keyword evidence="4" id="KW-0560">Oxidoreductase</keyword>
<name>A0A1H2PR23_9BURK</name>
<organism evidence="7 8">
    <name type="scientific">Chitinasiproducens palmae</name>
    <dbReference type="NCBI Taxonomy" id="1770053"/>
    <lineage>
        <taxon>Bacteria</taxon>
        <taxon>Pseudomonadati</taxon>
        <taxon>Pseudomonadota</taxon>
        <taxon>Betaproteobacteria</taxon>
        <taxon>Burkholderiales</taxon>
        <taxon>Burkholderiaceae</taxon>
        <taxon>Chitinasiproducens</taxon>
    </lineage>
</organism>
<dbReference type="PANTHER" id="PTHR13096:SF8">
    <property type="entry name" value="RIBOSOMAL OXYGENASE 1"/>
    <property type="match status" value="1"/>
</dbReference>
<keyword evidence="7" id="KW-0689">Ribosomal protein</keyword>
<dbReference type="RefSeq" id="WP_091909166.1">
    <property type="nucleotide sequence ID" value="NZ_FNLO01000007.1"/>
</dbReference>
<dbReference type="Pfam" id="PF08007">
    <property type="entry name" value="JmjC_2"/>
    <property type="match status" value="1"/>
</dbReference>
<evidence type="ECO:0000256" key="5">
    <source>
        <dbReference type="ARBA" id="ARBA00023004"/>
    </source>
</evidence>
<keyword evidence="3" id="KW-0223">Dioxygenase</keyword>
<dbReference type="AlphaFoldDB" id="A0A1H2PR23"/>
<proteinExistence type="predicted"/>
<dbReference type="GO" id="GO:0005840">
    <property type="term" value="C:ribosome"/>
    <property type="evidence" value="ECO:0007669"/>
    <property type="project" value="UniProtKB-KW"/>
</dbReference>
<dbReference type="STRING" id="1770053.SAMN05216551_107231"/>
<evidence type="ECO:0000256" key="1">
    <source>
        <dbReference type="ARBA" id="ARBA00001954"/>
    </source>
</evidence>
<dbReference type="InterPro" id="IPR039994">
    <property type="entry name" value="NO66-like"/>
</dbReference>
<keyword evidence="8" id="KW-1185">Reference proteome</keyword>
<evidence type="ECO:0000256" key="3">
    <source>
        <dbReference type="ARBA" id="ARBA00022964"/>
    </source>
</evidence>
<evidence type="ECO:0000256" key="4">
    <source>
        <dbReference type="ARBA" id="ARBA00023002"/>
    </source>
</evidence>
<protein>
    <submittedName>
        <fullName evidence="7">50S ribosomal protein L16 3-hydroxylase</fullName>
    </submittedName>
</protein>
<evidence type="ECO:0000259" key="6">
    <source>
        <dbReference type="PROSITE" id="PS51184"/>
    </source>
</evidence>
<dbReference type="PANTHER" id="PTHR13096">
    <property type="entry name" value="MINA53 MYC INDUCED NUCLEAR ANTIGEN"/>
    <property type="match status" value="1"/>
</dbReference>
<dbReference type="GO" id="GO:0016706">
    <property type="term" value="F:2-oxoglutarate-dependent dioxygenase activity"/>
    <property type="evidence" value="ECO:0007669"/>
    <property type="project" value="TreeGrafter"/>
</dbReference>
<keyword evidence="5" id="KW-0408">Iron</keyword>
<dbReference type="Gene3D" id="2.60.120.650">
    <property type="entry name" value="Cupin"/>
    <property type="match status" value="1"/>
</dbReference>
<dbReference type="Proteomes" id="UP000243719">
    <property type="component" value="Unassembled WGS sequence"/>
</dbReference>
<dbReference type="Pfam" id="PF20514">
    <property type="entry name" value="WHD_ROXA"/>
    <property type="match status" value="1"/>
</dbReference>
<reference evidence="8" key="1">
    <citation type="submission" date="2016-09" db="EMBL/GenBank/DDBJ databases">
        <authorList>
            <person name="Varghese N."/>
            <person name="Submissions S."/>
        </authorList>
    </citation>
    <scope>NUCLEOTIDE SEQUENCE [LARGE SCALE GENOMIC DNA]</scope>
    <source>
        <strain evidence="8">JS23</strain>
    </source>
</reference>
<dbReference type="InterPro" id="IPR046799">
    <property type="entry name" value="ROXA-like_wH"/>
</dbReference>
<dbReference type="SUPFAM" id="SSF51197">
    <property type="entry name" value="Clavaminate synthase-like"/>
    <property type="match status" value="1"/>
</dbReference>
<dbReference type="GO" id="GO:0046872">
    <property type="term" value="F:metal ion binding"/>
    <property type="evidence" value="ECO:0007669"/>
    <property type="project" value="UniProtKB-KW"/>
</dbReference>
<comment type="cofactor">
    <cofactor evidence="1">
        <name>Fe(2+)</name>
        <dbReference type="ChEBI" id="CHEBI:29033"/>
    </cofactor>
</comment>
<dbReference type="EMBL" id="FNLO01000007">
    <property type="protein sequence ID" value="SDV49309.1"/>
    <property type="molecule type" value="Genomic_DNA"/>
</dbReference>
<dbReference type="Gene3D" id="3.40.366.30">
    <property type="entry name" value="50S ribosomal protein L16 arginine hydroxylase, Chain A, Domain 2"/>
    <property type="match status" value="1"/>
</dbReference>
<evidence type="ECO:0000313" key="7">
    <source>
        <dbReference type="EMBL" id="SDV49309.1"/>
    </source>
</evidence>
<accession>A0A1H2PR23</accession>
<dbReference type="PROSITE" id="PS51184">
    <property type="entry name" value="JMJC"/>
    <property type="match status" value="1"/>
</dbReference>